<dbReference type="AlphaFoldDB" id="A0A135NYG4"/>
<gene>
    <name evidence="1" type="ORF">ATO67_14355</name>
</gene>
<dbReference type="EMBL" id="LNUW01000038">
    <property type="protein sequence ID" value="KXG84176.1"/>
    <property type="molecule type" value="Genomic_DNA"/>
</dbReference>
<reference evidence="1 2" key="1">
    <citation type="submission" date="2015-11" db="EMBL/GenBank/DDBJ databases">
        <title>Draft genome sequence of Agrobacterium sp. R89-1.</title>
        <authorList>
            <person name="Zahradnik J."/>
            <person name="Kyslikova E."/>
            <person name="Palyzova A."/>
            <person name="Kyslik P."/>
        </authorList>
    </citation>
    <scope>NUCLEOTIDE SEQUENCE [LARGE SCALE GENOMIC DNA]</scope>
    <source>
        <strain evidence="1 2">R89-1</strain>
    </source>
</reference>
<name>A0A135NYG4_9HYPH</name>
<comment type="caution">
    <text evidence="1">The sequence shown here is derived from an EMBL/GenBank/DDBJ whole genome shotgun (WGS) entry which is preliminary data.</text>
</comment>
<proteinExistence type="predicted"/>
<evidence type="ECO:0000313" key="1">
    <source>
        <dbReference type="EMBL" id="KXG84176.1"/>
    </source>
</evidence>
<dbReference type="STRING" id="2052828.ATO67_14355"/>
<organism evidence="1 2">
    <name type="scientific">Agrobacterium bohemicum</name>
    <dbReference type="NCBI Taxonomy" id="2052828"/>
    <lineage>
        <taxon>Bacteria</taxon>
        <taxon>Pseudomonadati</taxon>
        <taxon>Pseudomonadota</taxon>
        <taxon>Alphaproteobacteria</taxon>
        <taxon>Hyphomicrobiales</taxon>
        <taxon>Rhizobiaceae</taxon>
        <taxon>Rhizobium/Agrobacterium group</taxon>
        <taxon>Agrobacterium</taxon>
    </lineage>
</organism>
<sequence length="214" mass="23986">MADSENSRTLPAITCRNSLQTAEWFLFNNFSDQELWSPSLRDGVLTKWHDWNRAFHEVAAFGRTQQKLESLLMCTAPALQVEVILPNSASPFMTSSISEIQNRLRGNDFAVARAKAEADLLAKHKQWEAVDESLGYSRAKRAEDEASLVEERLARDLSQAPGMTSVAVAAKLHCILERGSPRPDSDEFPWPQLRSVLIDILAMHGVFSKETCAR</sequence>
<protein>
    <submittedName>
        <fullName evidence="1">Uncharacterized protein</fullName>
    </submittedName>
</protein>
<keyword evidence="2" id="KW-1185">Reference proteome</keyword>
<dbReference type="RefSeq" id="WP_067650328.1">
    <property type="nucleotide sequence ID" value="NZ_KQ961030.1"/>
</dbReference>
<dbReference type="Proteomes" id="UP000070498">
    <property type="component" value="Unassembled WGS sequence"/>
</dbReference>
<accession>A0A135NYG4</accession>
<evidence type="ECO:0000313" key="2">
    <source>
        <dbReference type="Proteomes" id="UP000070498"/>
    </source>
</evidence>